<feature type="compositionally biased region" description="Polar residues" evidence="1">
    <location>
        <begin position="11"/>
        <end position="20"/>
    </location>
</feature>
<dbReference type="EMBL" id="GL378353">
    <property type="protein sequence ID" value="EFJ46114.1"/>
    <property type="molecule type" value="Genomic_DNA"/>
</dbReference>
<dbReference type="GeneID" id="9627456"/>
<reference evidence="2 3" key="1">
    <citation type="journal article" date="2010" name="Science">
        <title>Genomic analysis of organismal complexity in the multicellular green alga Volvox carteri.</title>
        <authorList>
            <person name="Prochnik S.E."/>
            <person name="Umen J."/>
            <person name="Nedelcu A.M."/>
            <person name="Hallmann A."/>
            <person name="Miller S.M."/>
            <person name="Nishii I."/>
            <person name="Ferris P."/>
            <person name="Kuo A."/>
            <person name="Mitros T."/>
            <person name="Fritz-Laylin L.K."/>
            <person name="Hellsten U."/>
            <person name="Chapman J."/>
            <person name="Simakov O."/>
            <person name="Rensing S.A."/>
            <person name="Terry A."/>
            <person name="Pangilinan J."/>
            <person name="Kapitonov V."/>
            <person name="Jurka J."/>
            <person name="Salamov A."/>
            <person name="Shapiro H."/>
            <person name="Schmutz J."/>
            <person name="Grimwood J."/>
            <person name="Lindquist E."/>
            <person name="Lucas S."/>
            <person name="Grigoriev I.V."/>
            <person name="Schmitt R."/>
            <person name="Kirk D."/>
            <person name="Rokhsar D.S."/>
        </authorList>
    </citation>
    <scope>NUCLEOTIDE SEQUENCE [LARGE SCALE GENOMIC DNA]</scope>
    <source>
        <strain evidence="3">f. Nagariensis / Eve</strain>
    </source>
</reference>
<dbReference type="Proteomes" id="UP000001058">
    <property type="component" value="Unassembled WGS sequence"/>
</dbReference>
<sequence length="506" mass="52846">MYTPAAAKPVSPTNRTATSKTSPFSPTTRAAAAPAGPALSNPNCVGVVNPGPGNTAAVEHQPPVGAGYHTPGAAPPLRGVRTPVGHVATAAGAAGRVASCVLGTPKDVALGTPKDVALGTPKDVALGTPKDVALGTPKDVALGTPKDVALGTPGNVALGTPGGVALIQAASTYGNFDMFRSQGVQGRFHFTTAAAQHLPVLMACHLPPALQRLLRHFTDGAQCAITARAMALYARTSQYEYFRDQRYGVLCMRCMRRAVVQLALKTKNVLLQFWPVHLVRRHHSSRLCKLEAAVTEARSRNPPQDRYYALSQEAVRLTGRKRKPPGLSPLLSAAANTATASPALAACGGSDTGSAAEATAAAAAAPLSQPAGCIDVDMDAGGWAFVGGATLHCPGGGACRKAGRHENWLLSDTANGRVMYLPVLYNIEERSAVLLPLEDPWVGGGCSGYVDPHGKEPQPHVWFRYEYESRGGRRGHNFWDRGFQAHLEQAIRDVAGDGALHGAKGA</sequence>
<feature type="region of interest" description="Disordered" evidence="1">
    <location>
        <begin position="1"/>
        <end position="39"/>
    </location>
</feature>
<proteinExistence type="predicted"/>
<protein>
    <submittedName>
        <fullName evidence="2">Uncharacterized protein</fullName>
    </submittedName>
</protein>
<organism evidence="3">
    <name type="scientific">Volvox carteri f. nagariensis</name>
    <dbReference type="NCBI Taxonomy" id="3068"/>
    <lineage>
        <taxon>Eukaryota</taxon>
        <taxon>Viridiplantae</taxon>
        <taxon>Chlorophyta</taxon>
        <taxon>core chlorophytes</taxon>
        <taxon>Chlorophyceae</taxon>
        <taxon>CS clade</taxon>
        <taxon>Chlamydomonadales</taxon>
        <taxon>Volvocaceae</taxon>
        <taxon>Volvox</taxon>
    </lineage>
</organism>
<dbReference type="RefSeq" id="XP_002952864.1">
    <property type="nucleotide sequence ID" value="XM_002952818.1"/>
</dbReference>
<keyword evidence="3" id="KW-1185">Reference proteome</keyword>
<evidence type="ECO:0000313" key="3">
    <source>
        <dbReference type="Proteomes" id="UP000001058"/>
    </source>
</evidence>
<gene>
    <name evidence="2" type="ORF">VOLCADRAFT_93536</name>
</gene>
<dbReference type="OrthoDB" id="539263at2759"/>
<dbReference type="STRING" id="3068.D8U2D6"/>
<feature type="compositionally biased region" description="Low complexity" evidence="1">
    <location>
        <begin position="21"/>
        <end position="39"/>
    </location>
</feature>
<dbReference type="AlphaFoldDB" id="D8U2D6"/>
<name>D8U2D6_VOLCA</name>
<dbReference type="InParanoid" id="D8U2D6"/>
<dbReference type="KEGG" id="vcn:VOLCADRAFT_93536"/>
<accession>D8U2D6</accession>
<evidence type="ECO:0000313" key="2">
    <source>
        <dbReference type="EMBL" id="EFJ46114.1"/>
    </source>
</evidence>
<evidence type="ECO:0000256" key="1">
    <source>
        <dbReference type="SAM" id="MobiDB-lite"/>
    </source>
</evidence>